<proteinExistence type="predicted"/>
<dbReference type="EMBL" id="GBXM01036416">
    <property type="protein sequence ID" value="JAH72161.1"/>
    <property type="molecule type" value="Transcribed_RNA"/>
</dbReference>
<protein>
    <submittedName>
        <fullName evidence="1">Uncharacterized protein</fullName>
    </submittedName>
</protein>
<accession>A0A0E9V2D7</accession>
<reference evidence="1" key="1">
    <citation type="submission" date="2014-11" db="EMBL/GenBank/DDBJ databases">
        <authorList>
            <person name="Amaro Gonzalez C."/>
        </authorList>
    </citation>
    <scope>NUCLEOTIDE SEQUENCE</scope>
</reference>
<sequence>MLGLCLCLARQFFVCDETFMTTCQLFIAEHRAISVVCGLKQENTIQVTAK</sequence>
<dbReference type="AlphaFoldDB" id="A0A0E9V2D7"/>
<name>A0A0E9V2D7_ANGAN</name>
<evidence type="ECO:0000313" key="1">
    <source>
        <dbReference type="EMBL" id="JAH72161.1"/>
    </source>
</evidence>
<organism evidence="1">
    <name type="scientific">Anguilla anguilla</name>
    <name type="common">European freshwater eel</name>
    <name type="synonym">Muraena anguilla</name>
    <dbReference type="NCBI Taxonomy" id="7936"/>
    <lineage>
        <taxon>Eukaryota</taxon>
        <taxon>Metazoa</taxon>
        <taxon>Chordata</taxon>
        <taxon>Craniata</taxon>
        <taxon>Vertebrata</taxon>
        <taxon>Euteleostomi</taxon>
        <taxon>Actinopterygii</taxon>
        <taxon>Neopterygii</taxon>
        <taxon>Teleostei</taxon>
        <taxon>Anguilliformes</taxon>
        <taxon>Anguillidae</taxon>
        <taxon>Anguilla</taxon>
    </lineage>
</organism>
<reference evidence="1" key="2">
    <citation type="journal article" date="2015" name="Fish Shellfish Immunol.">
        <title>Early steps in the European eel (Anguilla anguilla)-Vibrio vulnificus interaction in the gills: Role of the RtxA13 toxin.</title>
        <authorList>
            <person name="Callol A."/>
            <person name="Pajuelo D."/>
            <person name="Ebbesson L."/>
            <person name="Teles M."/>
            <person name="MacKenzie S."/>
            <person name="Amaro C."/>
        </authorList>
    </citation>
    <scope>NUCLEOTIDE SEQUENCE</scope>
</reference>